<reference evidence="3 4" key="1">
    <citation type="journal article" date="2013" name="Genome Announc.">
        <title>Draft Genome Sequence of the Aeromonas diversa Type Strain.</title>
        <authorList>
            <person name="Farfan M."/>
            <person name="Spataro N."/>
            <person name="Sanglas A."/>
            <person name="Albarral V."/>
            <person name="Loren J.G."/>
            <person name="Bosch E."/>
            <person name="Fuste M.C."/>
        </authorList>
    </citation>
    <scope>NUCLEOTIDE SEQUENCE [LARGE SCALE GENOMIC DNA]</scope>
    <source>
        <strain evidence="3 4">2478-85</strain>
    </source>
</reference>
<feature type="region of interest" description="Disordered" evidence="1">
    <location>
        <begin position="28"/>
        <end position="52"/>
    </location>
</feature>
<name>N9VPK3_9GAMM</name>
<dbReference type="PATRIC" id="fig|1268237.3.peg.768"/>
<gene>
    <name evidence="3" type="ORF">G114_03893</name>
</gene>
<evidence type="ECO:0000256" key="2">
    <source>
        <dbReference type="SAM" id="Phobius"/>
    </source>
</evidence>
<comment type="caution">
    <text evidence="3">The sequence shown here is derived from an EMBL/GenBank/DDBJ whole genome shotgun (WGS) entry which is preliminary data.</text>
</comment>
<dbReference type="eggNOG" id="ENOG5032Y7H">
    <property type="taxonomic scope" value="Bacteria"/>
</dbReference>
<evidence type="ECO:0000313" key="3">
    <source>
        <dbReference type="EMBL" id="ENY73261.1"/>
    </source>
</evidence>
<dbReference type="InterPro" id="IPR021339">
    <property type="entry name" value="DUF2956"/>
</dbReference>
<dbReference type="AlphaFoldDB" id="N9VPK3"/>
<protein>
    <recommendedName>
        <fullName evidence="5">DUF2956 domain-containing protein</fullName>
    </recommendedName>
</protein>
<keyword evidence="2" id="KW-0472">Membrane</keyword>
<evidence type="ECO:0000256" key="1">
    <source>
        <dbReference type="SAM" id="MobiDB-lite"/>
    </source>
</evidence>
<keyword evidence="2" id="KW-1133">Transmembrane helix</keyword>
<dbReference type="Proteomes" id="UP000023775">
    <property type="component" value="Unassembled WGS sequence"/>
</dbReference>
<keyword evidence="4" id="KW-1185">Reference proteome</keyword>
<accession>N9VPK3</accession>
<dbReference type="Pfam" id="PF11169">
    <property type="entry name" value="DUF2956"/>
    <property type="match status" value="1"/>
</dbReference>
<evidence type="ECO:0000313" key="4">
    <source>
        <dbReference type="Proteomes" id="UP000023775"/>
    </source>
</evidence>
<proteinExistence type="predicted"/>
<dbReference type="EMBL" id="APVG01000006">
    <property type="protein sequence ID" value="ENY73261.1"/>
    <property type="molecule type" value="Genomic_DNA"/>
</dbReference>
<sequence>MVLVFSGFFSQNPASFQAEFEMAKYQKTSPETQAEAQRLARANQKPGQTKEQTQLIAQGIQKGIEEYKKQQKTKARELSRYKKQQAKAKSQGDVAEVSEEVEILIERRHHPLPWLLLVASWGAFGLWYLLG</sequence>
<organism evidence="3 4">
    <name type="scientific">Aeromonas diversa CDC 2478-85</name>
    <dbReference type="NCBI Taxonomy" id="1268237"/>
    <lineage>
        <taxon>Bacteria</taxon>
        <taxon>Pseudomonadati</taxon>
        <taxon>Pseudomonadota</taxon>
        <taxon>Gammaproteobacteria</taxon>
        <taxon>Aeromonadales</taxon>
        <taxon>Aeromonadaceae</taxon>
        <taxon>Aeromonas</taxon>
    </lineage>
</organism>
<feature type="transmembrane region" description="Helical" evidence="2">
    <location>
        <begin position="112"/>
        <end position="130"/>
    </location>
</feature>
<keyword evidence="2" id="KW-0812">Transmembrane</keyword>
<evidence type="ECO:0008006" key="5">
    <source>
        <dbReference type="Google" id="ProtNLM"/>
    </source>
</evidence>